<dbReference type="InterPro" id="IPR011006">
    <property type="entry name" value="CheY-like_superfamily"/>
</dbReference>
<dbReference type="InterPro" id="IPR036097">
    <property type="entry name" value="HisK_dim/P_sf"/>
</dbReference>
<dbReference type="SMART" id="SM00448">
    <property type="entry name" value="REC"/>
    <property type="match status" value="1"/>
</dbReference>
<accession>A0A953J3Q1</accession>
<dbReference type="InterPro" id="IPR036890">
    <property type="entry name" value="HATPase_C_sf"/>
</dbReference>
<keyword evidence="5" id="KW-0175">Coiled coil</keyword>
<dbReference type="PROSITE" id="PS50110">
    <property type="entry name" value="RESPONSE_REGULATORY"/>
    <property type="match status" value="1"/>
</dbReference>
<dbReference type="InterPro" id="IPR003661">
    <property type="entry name" value="HisK_dim/P_dom"/>
</dbReference>
<dbReference type="InterPro" id="IPR013656">
    <property type="entry name" value="PAS_4"/>
</dbReference>
<feature type="domain" description="PAC" evidence="9">
    <location>
        <begin position="319"/>
        <end position="374"/>
    </location>
</feature>
<feature type="domain" description="Response regulatory" evidence="7">
    <location>
        <begin position="627"/>
        <end position="747"/>
    </location>
</feature>
<dbReference type="PROSITE" id="PS50112">
    <property type="entry name" value="PAS"/>
    <property type="match status" value="1"/>
</dbReference>
<dbReference type="SUPFAM" id="SSF52172">
    <property type="entry name" value="CheY-like"/>
    <property type="match status" value="1"/>
</dbReference>
<dbReference type="Pfam" id="PF00072">
    <property type="entry name" value="Response_reg"/>
    <property type="match status" value="1"/>
</dbReference>
<dbReference type="SMART" id="SM00091">
    <property type="entry name" value="PAS"/>
    <property type="match status" value="2"/>
</dbReference>
<evidence type="ECO:0000256" key="1">
    <source>
        <dbReference type="ARBA" id="ARBA00000085"/>
    </source>
</evidence>
<dbReference type="SUPFAM" id="SSF55785">
    <property type="entry name" value="PYP-like sensor domain (PAS domain)"/>
    <property type="match status" value="2"/>
</dbReference>
<dbReference type="InterPro" id="IPR001789">
    <property type="entry name" value="Sig_transdc_resp-reg_receiver"/>
</dbReference>
<dbReference type="Proteomes" id="UP000705867">
    <property type="component" value="Unassembled WGS sequence"/>
</dbReference>
<dbReference type="PANTHER" id="PTHR43065">
    <property type="entry name" value="SENSOR HISTIDINE KINASE"/>
    <property type="match status" value="1"/>
</dbReference>
<evidence type="ECO:0000256" key="4">
    <source>
        <dbReference type="PROSITE-ProRule" id="PRU00169"/>
    </source>
</evidence>
<dbReference type="EMBL" id="JAIOIV010000043">
    <property type="protein sequence ID" value="MBZ0155713.1"/>
    <property type="molecule type" value="Genomic_DNA"/>
</dbReference>
<dbReference type="CDD" id="cd00156">
    <property type="entry name" value="REC"/>
    <property type="match status" value="1"/>
</dbReference>
<feature type="coiled-coil region" evidence="5">
    <location>
        <begin position="97"/>
        <end position="135"/>
    </location>
</feature>
<dbReference type="AlphaFoldDB" id="A0A953J3Q1"/>
<evidence type="ECO:0000256" key="2">
    <source>
        <dbReference type="ARBA" id="ARBA00012438"/>
    </source>
</evidence>
<dbReference type="Pfam" id="PF00512">
    <property type="entry name" value="HisKA"/>
    <property type="match status" value="1"/>
</dbReference>
<dbReference type="CDD" id="cd00082">
    <property type="entry name" value="HisKA"/>
    <property type="match status" value="1"/>
</dbReference>
<feature type="domain" description="PAS" evidence="8">
    <location>
        <begin position="249"/>
        <end position="297"/>
    </location>
</feature>
<dbReference type="Gene3D" id="3.30.565.10">
    <property type="entry name" value="Histidine kinase-like ATPase, C-terminal domain"/>
    <property type="match status" value="1"/>
</dbReference>
<dbReference type="PROSITE" id="PS50113">
    <property type="entry name" value="PAC"/>
    <property type="match status" value="2"/>
</dbReference>
<evidence type="ECO:0000256" key="3">
    <source>
        <dbReference type="ARBA" id="ARBA00022553"/>
    </source>
</evidence>
<dbReference type="InterPro" id="IPR003594">
    <property type="entry name" value="HATPase_dom"/>
</dbReference>
<dbReference type="PRINTS" id="PR00344">
    <property type="entry name" value="BCTRLSENSOR"/>
</dbReference>
<proteinExistence type="predicted"/>
<dbReference type="PROSITE" id="PS50109">
    <property type="entry name" value="HIS_KIN"/>
    <property type="match status" value="1"/>
</dbReference>
<evidence type="ECO:0000259" key="7">
    <source>
        <dbReference type="PROSITE" id="PS50110"/>
    </source>
</evidence>
<dbReference type="InterPro" id="IPR005467">
    <property type="entry name" value="His_kinase_dom"/>
</dbReference>
<dbReference type="SMART" id="SM00387">
    <property type="entry name" value="HATPase_c"/>
    <property type="match status" value="1"/>
</dbReference>
<dbReference type="NCBIfam" id="TIGR00229">
    <property type="entry name" value="sensory_box"/>
    <property type="match status" value="2"/>
</dbReference>
<evidence type="ECO:0000259" key="8">
    <source>
        <dbReference type="PROSITE" id="PS50112"/>
    </source>
</evidence>
<dbReference type="Pfam" id="PF02518">
    <property type="entry name" value="HATPase_c"/>
    <property type="match status" value="1"/>
</dbReference>
<comment type="catalytic activity">
    <reaction evidence="1">
        <text>ATP + protein L-histidine = ADP + protein N-phospho-L-histidine.</text>
        <dbReference type="EC" id="2.7.13.3"/>
    </reaction>
</comment>
<dbReference type="Gene3D" id="3.40.50.2300">
    <property type="match status" value="1"/>
</dbReference>
<comment type="caution">
    <text evidence="10">The sequence shown here is derived from an EMBL/GenBank/DDBJ whole genome shotgun (WGS) entry which is preliminary data.</text>
</comment>
<dbReference type="SUPFAM" id="SSF47384">
    <property type="entry name" value="Homodimeric domain of signal transducing histidine kinase"/>
    <property type="match status" value="1"/>
</dbReference>
<dbReference type="EC" id="2.7.13.3" evidence="2"/>
<name>A0A953J3Q1_9BACT</name>
<dbReference type="SUPFAM" id="SSF55874">
    <property type="entry name" value="ATPase domain of HSP90 chaperone/DNA topoisomerase II/histidine kinase"/>
    <property type="match status" value="1"/>
</dbReference>
<evidence type="ECO:0000259" key="9">
    <source>
        <dbReference type="PROSITE" id="PS50113"/>
    </source>
</evidence>
<dbReference type="InterPro" id="IPR004358">
    <property type="entry name" value="Sig_transdc_His_kin-like_C"/>
</dbReference>
<sequence>MTVEKKILLFSLAAGVCAAVLDATVDSLFFHKGPFLENLLFEAPPFELFFRGVILAVFAASGFIVSRSFVRIRRVEEELRRNRDTFEETVAWRTAFLREANGRLEGELRDRVRIEEELRNAVTRVEEEKAKTEAIIATIGDGLSILDTDYRILYQNKKVIQFIGELTGELCYKAIHGNDTVCEGCPVALSFRDGEIHTCERTIETGRGSLYFENTASPLRDASGRIIAGIELVRDITARKHAEKALEFEREKLRLLYDNSPDGVVVMDTKRRILYANRKTEELVGVSSELLKGRQCFEAILGRSTDCPGCKVEEVIRAGSPRSRIKHEVTASGRENWLQQLWYPVFDSEGVIDSVVEIARDITEMKRLEAELLKAKKIESIGILAGGIAHDFNNLLTGIMGCLSIARDMAKPGDEIHEVLTMAQKASRQAKDLTYQLLTFSRGGEPVKKATLLYELLKEAALFALSGSAVKCEFLLPGDLWPVEIDEGQIRQVIHNIALNAREAMQEGGTVVLRAENCILEGNETLPLQRGRYVKVSLQDRGVGIPGENLPRIFDPYFTTKSLGNRKGTGLGLAICYTIMKNHDGLIAAESREGEGSLFTLYLPAAPGREVPGDREREIPAGAGTGRVLIMDDEELIGQITGRVLRRAGYETACARSGEEAVALYCEAQEAGRPFDLVILDLTIPGGMGGIETLERLRSMSPGVFAIVSSGYSEDQVVSSYREYGFQGALVKPYEKADLLDTVQGVLGTRGEGRTP</sequence>
<evidence type="ECO:0000313" key="10">
    <source>
        <dbReference type="EMBL" id="MBZ0155713.1"/>
    </source>
</evidence>
<dbReference type="Gene3D" id="3.30.450.20">
    <property type="entry name" value="PAS domain"/>
    <property type="match status" value="2"/>
</dbReference>
<dbReference type="GO" id="GO:0000155">
    <property type="term" value="F:phosphorelay sensor kinase activity"/>
    <property type="evidence" value="ECO:0007669"/>
    <property type="project" value="InterPro"/>
</dbReference>
<dbReference type="InterPro" id="IPR000700">
    <property type="entry name" value="PAS-assoc_C"/>
</dbReference>
<dbReference type="PANTHER" id="PTHR43065:SF42">
    <property type="entry name" value="TWO-COMPONENT SENSOR PPRA"/>
    <property type="match status" value="1"/>
</dbReference>
<organism evidence="10 11">
    <name type="scientific">Candidatus Nitrobium versatile</name>
    <dbReference type="NCBI Taxonomy" id="2884831"/>
    <lineage>
        <taxon>Bacteria</taxon>
        <taxon>Pseudomonadati</taxon>
        <taxon>Nitrospirota</taxon>
        <taxon>Nitrospiria</taxon>
        <taxon>Nitrospirales</taxon>
        <taxon>Nitrospiraceae</taxon>
        <taxon>Candidatus Nitrobium</taxon>
    </lineage>
</organism>
<dbReference type="SMART" id="SM00388">
    <property type="entry name" value="HisKA"/>
    <property type="match status" value="1"/>
</dbReference>
<dbReference type="Pfam" id="PF08448">
    <property type="entry name" value="PAS_4"/>
    <property type="match status" value="2"/>
</dbReference>
<feature type="domain" description="PAC" evidence="9">
    <location>
        <begin position="197"/>
        <end position="248"/>
    </location>
</feature>
<dbReference type="Gene3D" id="1.10.287.130">
    <property type="match status" value="1"/>
</dbReference>
<feature type="modified residue" description="4-aspartylphosphate" evidence="4">
    <location>
        <position position="681"/>
    </location>
</feature>
<keyword evidence="3 4" id="KW-0597">Phosphoprotein</keyword>
<reference evidence="10" key="1">
    <citation type="journal article" date="2021" name="bioRxiv">
        <title>Unraveling nitrogen, sulfur and carbon metabolic pathways and microbial community transcriptional responses to substrate deprivation and toxicity stresses in a bioreactor mimicking anoxic brackish coastal sediment conditions.</title>
        <authorList>
            <person name="Martins P.D."/>
            <person name="Echeveste M.J."/>
            <person name="Arshad A."/>
            <person name="Kurth J."/>
            <person name="Ouboter H."/>
            <person name="Jetten M.S.M."/>
            <person name="Welte C.U."/>
        </authorList>
    </citation>
    <scope>NUCLEOTIDE SEQUENCE</scope>
    <source>
        <strain evidence="10">MAG_39</strain>
    </source>
</reference>
<dbReference type="InterPro" id="IPR035965">
    <property type="entry name" value="PAS-like_dom_sf"/>
</dbReference>
<evidence type="ECO:0000259" key="6">
    <source>
        <dbReference type="PROSITE" id="PS50109"/>
    </source>
</evidence>
<dbReference type="CDD" id="cd00130">
    <property type="entry name" value="PAS"/>
    <property type="match status" value="1"/>
</dbReference>
<evidence type="ECO:0000313" key="11">
    <source>
        <dbReference type="Proteomes" id="UP000705867"/>
    </source>
</evidence>
<feature type="domain" description="Histidine kinase" evidence="6">
    <location>
        <begin position="387"/>
        <end position="607"/>
    </location>
</feature>
<evidence type="ECO:0000256" key="5">
    <source>
        <dbReference type="SAM" id="Coils"/>
    </source>
</evidence>
<protein>
    <recommendedName>
        <fullName evidence="2">histidine kinase</fullName>
        <ecNumber evidence="2">2.7.13.3</ecNumber>
    </recommendedName>
</protein>
<dbReference type="InterPro" id="IPR000014">
    <property type="entry name" value="PAS"/>
</dbReference>
<gene>
    <name evidence="10" type="ORF">K8I29_05790</name>
</gene>
<reference evidence="10" key="2">
    <citation type="submission" date="2021-08" db="EMBL/GenBank/DDBJ databases">
        <authorList>
            <person name="Dalcin Martins P."/>
        </authorList>
    </citation>
    <scope>NUCLEOTIDE SEQUENCE</scope>
    <source>
        <strain evidence="10">MAG_39</strain>
    </source>
</reference>